<dbReference type="Proteomes" id="UP000028582">
    <property type="component" value="Unassembled WGS sequence"/>
</dbReference>
<protein>
    <submittedName>
        <fullName evidence="1">Uncharacterized protein</fullName>
    </submittedName>
</protein>
<accession>A0A080ZYW0</accession>
<proteinExistence type="predicted"/>
<organism evidence="1 2">
    <name type="scientific">Phytophthora nicotianae P1976</name>
    <dbReference type="NCBI Taxonomy" id="1317066"/>
    <lineage>
        <taxon>Eukaryota</taxon>
        <taxon>Sar</taxon>
        <taxon>Stramenopiles</taxon>
        <taxon>Oomycota</taxon>
        <taxon>Peronosporomycetes</taxon>
        <taxon>Peronosporales</taxon>
        <taxon>Peronosporaceae</taxon>
        <taxon>Phytophthora</taxon>
    </lineage>
</organism>
<evidence type="ECO:0000313" key="2">
    <source>
        <dbReference type="Proteomes" id="UP000028582"/>
    </source>
</evidence>
<comment type="caution">
    <text evidence="1">The sequence shown here is derived from an EMBL/GenBank/DDBJ whole genome shotgun (WGS) entry which is preliminary data.</text>
</comment>
<dbReference type="EMBL" id="ANJA01002141">
    <property type="protein sequence ID" value="ETO71821.1"/>
    <property type="molecule type" value="Genomic_DNA"/>
</dbReference>
<gene>
    <name evidence="1" type="ORF">F444_11923</name>
</gene>
<evidence type="ECO:0000313" key="1">
    <source>
        <dbReference type="EMBL" id="ETO71821.1"/>
    </source>
</evidence>
<name>A0A080ZYW0_PHYNI</name>
<reference evidence="1 2" key="1">
    <citation type="submission" date="2013-11" db="EMBL/GenBank/DDBJ databases">
        <title>The Genome Sequence of Phytophthora parasitica P1976.</title>
        <authorList>
            <consortium name="The Broad Institute Genomics Platform"/>
            <person name="Russ C."/>
            <person name="Tyler B."/>
            <person name="Panabieres F."/>
            <person name="Shan W."/>
            <person name="Tripathy S."/>
            <person name="Grunwald N."/>
            <person name="Machado M."/>
            <person name="Johnson C.S."/>
            <person name="Walker B."/>
            <person name="Young S."/>
            <person name="Zeng Q."/>
            <person name="Gargeya S."/>
            <person name="Fitzgerald M."/>
            <person name="Haas B."/>
            <person name="Abouelleil A."/>
            <person name="Allen A.W."/>
            <person name="Alvarado L."/>
            <person name="Arachchi H.M."/>
            <person name="Berlin A.M."/>
            <person name="Chapman S.B."/>
            <person name="Gainer-Dewar J."/>
            <person name="Goldberg J."/>
            <person name="Griggs A."/>
            <person name="Gujja S."/>
            <person name="Hansen M."/>
            <person name="Howarth C."/>
            <person name="Imamovic A."/>
            <person name="Ireland A."/>
            <person name="Larimer J."/>
            <person name="McCowan C."/>
            <person name="Murphy C."/>
            <person name="Pearson M."/>
            <person name="Poon T.W."/>
            <person name="Priest M."/>
            <person name="Roberts A."/>
            <person name="Saif S."/>
            <person name="Shea T."/>
            <person name="Sisk P."/>
            <person name="Sykes S."/>
            <person name="Wortman J."/>
            <person name="Nusbaum C."/>
            <person name="Birren B."/>
        </authorList>
    </citation>
    <scope>NUCLEOTIDE SEQUENCE [LARGE SCALE GENOMIC DNA]</scope>
    <source>
        <strain evidence="1 2">P1976</strain>
    </source>
</reference>
<sequence length="99" mass="11207">MICHEHTDTSCYYFERRLWANYSSPRLDTILCDSPYVPSKCKCMQPTLNRQRGRKDISTVYAVGDEHLAYGTTMEVPPCLAGTLVGTKATSNRHLSVTF</sequence>
<dbReference type="AlphaFoldDB" id="A0A080ZYW0"/>